<dbReference type="SMART" id="SM00831">
    <property type="entry name" value="Cation_ATPase_N"/>
    <property type="match status" value="1"/>
</dbReference>
<comment type="similarity">
    <text evidence="3 10">Belongs to the cation transport ATPase (P-type) (TC 3.A.3) family. Type IIIA subfamily.</text>
</comment>
<dbReference type="Gene3D" id="3.40.50.1000">
    <property type="entry name" value="HAD superfamily/HAD-like"/>
    <property type="match status" value="1"/>
</dbReference>
<protein>
    <recommendedName>
        <fullName evidence="10">Plasma membrane ATPase</fullName>
        <ecNumber evidence="10">7.1.2.1</ecNumber>
    </recommendedName>
</protein>
<feature type="domain" description="Cation-transporting P-type ATPase N-terminal" evidence="12">
    <location>
        <begin position="109"/>
        <end position="182"/>
    </location>
</feature>
<evidence type="ECO:0000256" key="5">
    <source>
        <dbReference type="ARBA" id="ARBA00022741"/>
    </source>
</evidence>
<dbReference type="InterPro" id="IPR036412">
    <property type="entry name" value="HAD-like_sf"/>
</dbReference>
<keyword evidence="10" id="KW-0375">Hydrogen ion transport</keyword>
<feature type="transmembrane region" description="Helical" evidence="10">
    <location>
        <begin position="871"/>
        <end position="889"/>
    </location>
</feature>
<evidence type="ECO:0000256" key="4">
    <source>
        <dbReference type="ARBA" id="ARBA00022692"/>
    </source>
</evidence>
<sequence>MAPNLKKLKGLGGHKSNPEYTAAAMEEGADLESGSFLTENQRNNDVEPAPAPKNPQGENPYMDEYKSLVRFVDTYRDPHAEGELEEDFGTEQKKAPWWAFWKSGKNGPVSSKSDFDTPGEWLKTDLHKGLDSLEVERRRKQSGWNELAAEKENMLLKFIGFFRGPVLYVMEVAFILALGLRDWLDAGIIIGILLLNAVVGWYQEKQAADVVASLKGDIAMKAHVVRNGVEEEIRARELVPGDIVIIEEGSVVPADTRLICDYDNPNGQAQYTAEMSAQGMGSDSEKKMDPEDDEGTPHIGHAICAIDQSAITGESLAVEKYMTDTVYYTTGCKRGKAYGVVTAGAQASFVGKTASLVQGAKDSGHFKAIMNSIGSSLLVLVVFWILVAWIGGFYRNLRIAYPVDSSINLLHYALILLIIGVPVGLPVVTTTTLAVGAAYLAEEKAIVQKLTAIESLAGVDILCSDKTGTLTANQLSVREPFVMEGVDINWMMAVAALASSHNIKALDPIDKITILTLKRYPKAKEMISEGWKTEKFIPFDPVSKRITAICTHQGVKYTCAKGAPKAVLALTNCSEEQAFLFREKATEFARRGFRSLAVAVQEEDGPWEMLGMISLFDPPRSDTAQTIAEAQALGIEVKMLTGDAIAIAKETCRMLNLGSKVYNSDKLIHSGMPGTSVHDLCERADGFAEVFPEHKYQVVEMLQQRGHLTAMTGDGVNDAPSLKKSDCGIAVEGSTEAAQAAADIVFLAPGLSTIVSAIKISRQIFQRMKAYIQYRIALCLHLEIYLVTSMVIINETIRADLIVFIALFADLATIAVAYDNAHFEKRPVEWQLPKIWIISIVLGCLLALGTWVLRGTFWLPTGGLIQDYGGIQEMLFLQVALTENWLIFVTRGFETTPSWQLVAAIFGVDILASLFAGFGWFAGEGLETAPTLNPKISENGAVDIVTIIVIWLYSIAVVIVIGIIYYAMSNWATLDNLGRKKRSKQDTIMENVLTHLSKVAIEHEKDERGERYYVAQKTIVEAED</sequence>
<dbReference type="NCBIfam" id="TIGR01647">
    <property type="entry name" value="ATPase-IIIA_H"/>
    <property type="match status" value="1"/>
</dbReference>
<keyword evidence="10" id="KW-0406">Ion transport</keyword>
<dbReference type="InterPro" id="IPR001757">
    <property type="entry name" value="P_typ_ATPase"/>
</dbReference>
<dbReference type="Gene3D" id="1.20.1110.10">
    <property type="entry name" value="Calcium-transporting ATPase, transmembrane domain"/>
    <property type="match status" value="1"/>
</dbReference>
<dbReference type="PRINTS" id="PR00120">
    <property type="entry name" value="HATPASE"/>
</dbReference>
<feature type="transmembrane region" description="Helical" evidence="10">
    <location>
        <begin position="410"/>
        <end position="440"/>
    </location>
</feature>
<evidence type="ECO:0000256" key="9">
    <source>
        <dbReference type="ARBA" id="ARBA00023136"/>
    </source>
</evidence>
<dbReference type="InterPro" id="IPR006534">
    <property type="entry name" value="P-type_ATPase_IIIA"/>
</dbReference>
<dbReference type="PROSITE" id="PS00154">
    <property type="entry name" value="ATPASE_E1_E2"/>
    <property type="match status" value="1"/>
</dbReference>
<evidence type="ECO:0000313" key="13">
    <source>
        <dbReference type="EMBL" id="KAK8848973.1"/>
    </source>
</evidence>
<dbReference type="Proteomes" id="UP001390339">
    <property type="component" value="Unassembled WGS sequence"/>
</dbReference>
<dbReference type="SUPFAM" id="SSF81665">
    <property type="entry name" value="Calcium ATPase, transmembrane domain M"/>
    <property type="match status" value="1"/>
</dbReference>
<keyword evidence="5 10" id="KW-0547">Nucleotide-binding</keyword>
<dbReference type="Pfam" id="PF00122">
    <property type="entry name" value="E1-E2_ATPase"/>
    <property type="match status" value="2"/>
</dbReference>
<feature type="transmembrane region" description="Helical" evidence="10">
    <location>
        <begin position="901"/>
        <end position="921"/>
    </location>
</feature>
<evidence type="ECO:0000256" key="3">
    <source>
        <dbReference type="ARBA" id="ARBA00008804"/>
    </source>
</evidence>
<dbReference type="CDD" id="cd02076">
    <property type="entry name" value="P-type_ATPase_H"/>
    <property type="match status" value="1"/>
</dbReference>
<keyword evidence="10" id="KW-0460">Magnesium</keyword>
<dbReference type="SFLD" id="SFLDS00003">
    <property type="entry name" value="Haloacid_Dehalogenase"/>
    <property type="match status" value="1"/>
</dbReference>
<comment type="caution">
    <text evidence="13">The sequence shown here is derived from an EMBL/GenBank/DDBJ whole genome shotgun (WGS) entry which is preliminary data.</text>
</comment>
<comment type="function">
    <text evidence="1">The plasma membrane ATPase of plants and fungi is a hydrogen ion pump. The proton gradient it generates drives the active transport of nutrients by H(+)-symport. The resulting external acidification and/or internal alkinization may mediate growth responses.</text>
</comment>
<dbReference type="InterPro" id="IPR008250">
    <property type="entry name" value="ATPase_P-typ_transduc_dom_A_sf"/>
</dbReference>
<evidence type="ECO:0000259" key="12">
    <source>
        <dbReference type="SMART" id="SM00831"/>
    </source>
</evidence>
<dbReference type="SUPFAM" id="SSF56784">
    <property type="entry name" value="HAD-like"/>
    <property type="match status" value="1"/>
</dbReference>
<evidence type="ECO:0000256" key="10">
    <source>
        <dbReference type="RuleBase" id="RU362083"/>
    </source>
</evidence>
<feature type="transmembrane region" description="Helical" evidence="10">
    <location>
        <begin position="941"/>
        <end position="967"/>
    </location>
</feature>
<dbReference type="SUPFAM" id="SSF81653">
    <property type="entry name" value="Calcium ATPase, transduction domain A"/>
    <property type="match status" value="2"/>
</dbReference>
<dbReference type="Pfam" id="PF00690">
    <property type="entry name" value="Cation_ATPase_N"/>
    <property type="match status" value="1"/>
</dbReference>
<dbReference type="InterPro" id="IPR018303">
    <property type="entry name" value="ATPase_P-typ_P_site"/>
</dbReference>
<feature type="region of interest" description="Disordered" evidence="11">
    <location>
        <begin position="1"/>
        <end position="61"/>
    </location>
</feature>
<dbReference type="InterPro" id="IPR023299">
    <property type="entry name" value="ATPase_P-typ_cyto_dom_N"/>
</dbReference>
<name>A0ABR2HLV9_9PEZI</name>
<dbReference type="InterPro" id="IPR059000">
    <property type="entry name" value="ATPase_P-type_domA"/>
</dbReference>
<evidence type="ECO:0000313" key="14">
    <source>
        <dbReference type="Proteomes" id="UP001390339"/>
    </source>
</evidence>
<keyword evidence="10" id="KW-0813">Transport</keyword>
<dbReference type="Pfam" id="PF00702">
    <property type="entry name" value="Hydrolase"/>
    <property type="match status" value="1"/>
</dbReference>
<keyword evidence="4 10" id="KW-0812">Transmembrane</keyword>
<dbReference type="Gene3D" id="3.40.1110.10">
    <property type="entry name" value="Calcium-transporting ATPase, cytoplasmic domain N"/>
    <property type="match status" value="1"/>
</dbReference>
<feature type="transmembrane region" description="Helical" evidence="10">
    <location>
        <begin position="161"/>
        <end position="180"/>
    </location>
</feature>
<dbReference type="NCBIfam" id="TIGR01494">
    <property type="entry name" value="ATPase_P-type"/>
    <property type="match status" value="2"/>
</dbReference>
<evidence type="ECO:0000256" key="6">
    <source>
        <dbReference type="ARBA" id="ARBA00022840"/>
    </source>
</evidence>
<evidence type="ECO:0000256" key="7">
    <source>
        <dbReference type="ARBA" id="ARBA00022967"/>
    </source>
</evidence>
<comment type="catalytic activity">
    <reaction evidence="10">
        <text>ATP + H2O + H(+)(in) = ADP + phosphate + 2 H(+)(out)</text>
        <dbReference type="Rhea" id="RHEA:20852"/>
        <dbReference type="ChEBI" id="CHEBI:15377"/>
        <dbReference type="ChEBI" id="CHEBI:15378"/>
        <dbReference type="ChEBI" id="CHEBI:30616"/>
        <dbReference type="ChEBI" id="CHEBI:43474"/>
        <dbReference type="ChEBI" id="CHEBI:456216"/>
        <dbReference type="EC" id="7.1.2.1"/>
    </reaction>
</comment>
<evidence type="ECO:0000256" key="1">
    <source>
        <dbReference type="ARBA" id="ARBA00003417"/>
    </source>
</evidence>
<dbReference type="InterPro" id="IPR023298">
    <property type="entry name" value="ATPase_P-typ_TM_dom_sf"/>
</dbReference>
<accession>A0ABR2HLV9</accession>
<keyword evidence="9 10" id="KW-0472">Membrane</keyword>
<keyword evidence="7 10" id="KW-1278">Translocase</keyword>
<reference evidence="13 14" key="1">
    <citation type="journal article" date="2024" name="IMA Fungus">
        <title>Apiospora arundinis, a panoply of carbohydrate-active enzymes and secondary metabolites.</title>
        <authorList>
            <person name="Sorensen T."/>
            <person name="Petersen C."/>
            <person name="Muurmann A.T."/>
            <person name="Christiansen J.V."/>
            <person name="Brundto M.L."/>
            <person name="Overgaard C.K."/>
            <person name="Boysen A.T."/>
            <person name="Wollenberg R.D."/>
            <person name="Larsen T.O."/>
            <person name="Sorensen J.L."/>
            <person name="Nielsen K.L."/>
            <person name="Sondergaard T.E."/>
        </authorList>
    </citation>
    <scope>NUCLEOTIDE SEQUENCE [LARGE SCALE GENOMIC DNA]</scope>
    <source>
        <strain evidence="13 14">AAU 773</strain>
    </source>
</reference>
<evidence type="ECO:0000256" key="8">
    <source>
        <dbReference type="ARBA" id="ARBA00022989"/>
    </source>
</evidence>
<keyword evidence="14" id="KW-1185">Reference proteome</keyword>
<keyword evidence="8 10" id="KW-1133">Transmembrane helix</keyword>
<dbReference type="EC" id="7.1.2.1" evidence="10"/>
<dbReference type="PANTHER" id="PTHR42861">
    <property type="entry name" value="CALCIUM-TRANSPORTING ATPASE"/>
    <property type="match status" value="1"/>
</dbReference>
<comment type="subcellular location">
    <subcellularLocation>
        <location evidence="10">Cell membrane</location>
        <topology evidence="10">Multi-pass membrane protein</topology>
    </subcellularLocation>
    <subcellularLocation>
        <location evidence="2">Membrane</location>
        <topology evidence="2">Multi-pass membrane protein</topology>
    </subcellularLocation>
</comment>
<feature type="transmembrane region" description="Helical" evidence="10">
    <location>
        <begin position="368"/>
        <end position="390"/>
    </location>
</feature>
<organism evidence="13 14">
    <name type="scientific">Apiospora arundinis</name>
    <dbReference type="NCBI Taxonomy" id="335852"/>
    <lineage>
        <taxon>Eukaryota</taxon>
        <taxon>Fungi</taxon>
        <taxon>Dikarya</taxon>
        <taxon>Ascomycota</taxon>
        <taxon>Pezizomycotina</taxon>
        <taxon>Sordariomycetes</taxon>
        <taxon>Xylariomycetidae</taxon>
        <taxon>Amphisphaeriales</taxon>
        <taxon>Apiosporaceae</taxon>
        <taxon>Apiospora</taxon>
    </lineage>
</organism>
<feature type="transmembrane region" description="Helical" evidence="10">
    <location>
        <begin position="186"/>
        <end position="202"/>
    </location>
</feature>
<dbReference type="SFLD" id="SFLDF00027">
    <property type="entry name" value="p-type_atpase"/>
    <property type="match status" value="1"/>
</dbReference>
<evidence type="ECO:0000256" key="11">
    <source>
        <dbReference type="SAM" id="MobiDB-lite"/>
    </source>
</evidence>
<feature type="transmembrane region" description="Helical" evidence="10">
    <location>
        <begin position="799"/>
        <end position="823"/>
    </location>
</feature>
<keyword evidence="6 10" id="KW-0067">ATP-binding</keyword>
<dbReference type="InterPro" id="IPR044492">
    <property type="entry name" value="P_typ_ATPase_HD_dom"/>
</dbReference>
<proteinExistence type="inferred from homology"/>
<evidence type="ECO:0000256" key="2">
    <source>
        <dbReference type="ARBA" id="ARBA00004141"/>
    </source>
</evidence>
<gene>
    <name evidence="13" type="ORF">PGQ11_015453</name>
</gene>
<dbReference type="InterPro" id="IPR004014">
    <property type="entry name" value="ATPase_P-typ_cation-transptr_N"/>
</dbReference>
<dbReference type="EMBL" id="JAPCWZ010000010">
    <property type="protein sequence ID" value="KAK8848973.1"/>
    <property type="molecule type" value="Genomic_DNA"/>
</dbReference>
<dbReference type="InterPro" id="IPR023214">
    <property type="entry name" value="HAD_sf"/>
</dbReference>
<dbReference type="PRINTS" id="PR00119">
    <property type="entry name" value="CATATPASE"/>
</dbReference>
<feature type="transmembrane region" description="Helical" evidence="10">
    <location>
        <begin position="772"/>
        <end position="793"/>
    </location>
</feature>
<feature type="transmembrane region" description="Helical" evidence="10">
    <location>
        <begin position="835"/>
        <end position="859"/>
    </location>
</feature>
<dbReference type="Gene3D" id="2.70.150.10">
    <property type="entry name" value="Calcium-transporting ATPase, cytoplasmic transduction domain A"/>
    <property type="match status" value="1"/>
</dbReference>
<dbReference type="SFLD" id="SFLDG00002">
    <property type="entry name" value="C1.7:_P-type_atpase_like"/>
    <property type="match status" value="1"/>
</dbReference>